<name>A0ABY8ME61_9SPIO</name>
<evidence type="ECO:0000256" key="7">
    <source>
        <dbReference type="ARBA" id="ARBA00022857"/>
    </source>
</evidence>
<evidence type="ECO:0000313" key="12">
    <source>
        <dbReference type="EMBL" id="WGK68269.1"/>
    </source>
</evidence>
<dbReference type="Gene3D" id="3.40.430.10">
    <property type="entry name" value="Dihydrofolate Reductase, subunit A"/>
    <property type="match status" value="1"/>
</dbReference>
<dbReference type="Gene3D" id="3.40.140.10">
    <property type="entry name" value="Cytidine Deaminase, domain 2"/>
    <property type="match status" value="1"/>
</dbReference>
<evidence type="ECO:0000256" key="2">
    <source>
        <dbReference type="ARBA" id="ARBA00004882"/>
    </source>
</evidence>
<dbReference type="InterPro" id="IPR016193">
    <property type="entry name" value="Cytidine_deaminase-like"/>
</dbReference>
<dbReference type="InterPro" id="IPR050765">
    <property type="entry name" value="Riboflavin_Biosynth_HTPR"/>
</dbReference>
<evidence type="ECO:0000256" key="5">
    <source>
        <dbReference type="ARBA" id="ARBA00012766"/>
    </source>
</evidence>
<comment type="similarity">
    <text evidence="3">In the N-terminal section; belongs to the cytidine and deoxycytidylate deaminase family.</text>
</comment>
<dbReference type="SUPFAM" id="SSF53597">
    <property type="entry name" value="Dihydrofolate reductase-like"/>
    <property type="match status" value="1"/>
</dbReference>
<evidence type="ECO:0000313" key="13">
    <source>
        <dbReference type="Proteomes" id="UP001228690"/>
    </source>
</evidence>
<reference evidence="12 13" key="1">
    <citation type="submission" date="2023-04" db="EMBL/GenBank/DDBJ databases">
        <title>Spirochaete genome identified in red abalone sample constitutes a novel genus.</title>
        <authorList>
            <person name="Sharma S.P."/>
            <person name="Purcell C.M."/>
            <person name="Hyde J.R."/>
            <person name="Severin A.J."/>
        </authorList>
    </citation>
    <scope>NUCLEOTIDE SEQUENCE [LARGE SCALE GENOMIC DNA]</scope>
    <source>
        <strain evidence="12 13">SP-2023</strain>
    </source>
</reference>
<sequence>MTDSPLTLLRRHYLHCLPSRLRNWHEFWLYRCLELALQGLGRVAPNPLVGAVLVRPRGRPLARFLSEEGEQGQGQGPEPQPGQTTASGGESYSRLEADCARYFEVLGQGYHAACGQLHAEAAAFADAARNGYGPKDFQEAILYCNLEPCSFRAASKKQPPCCEQVVQRRVGAVIFANIDPNPEVAGRGASELRRAGLIVRSGDFALPSASVNQIFFRHITGGRGRKAADNVLNAPRPWVSLKLAQSLDACIATKSGDSRWISGPKARAMVQALRAGHSAKYSAVTVGCSTLEADDPSLLLRPAFLQELSHSGEIALSPENQKRLACRQPWRVVWDSQLRSSSLPLQFYSGPERERSIAIYHRDNPEGAERAKVLQQKGIAAIGLEVPLHSTEGLARGLAELSRPPYNIQHLLLEGGAQLAGSFLAAGLVDEVYCFISQRFIGAGLRSLQDIHPGQERVLLSESLQLRHNSSMRIVEDRDGWDGPEEVLCHGYPNEIFIPQTQI</sequence>
<comment type="similarity">
    <text evidence="4">In the C-terminal section; belongs to the HTP reductase family.</text>
</comment>
<evidence type="ECO:0000256" key="6">
    <source>
        <dbReference type="ARBA" id="ARBA00019930"/>
    </source>
</evidence>
<feature type="domain" description="Bacterial bifunctional deaminase-reductase C-terminal" evidence="11">
    <location>
        <begin position="237"/>
        <end position="468"/>
    </location>
</feature>
<feature type="domain" description="CMP/dCMP-type deaminase" evidence="10">
    <location>
        <begin position="23"/>
        <end position="176"/>
    </location>
</feature>
<dbReference type="InterPro" id="IPR024072">
    <property type="entry name" value="DHFR-like_dom_sf"/>
</dbReference>
<comment type="pathway">
    <text evidence="2">Cofactor biosynthesis; riboflavin biosynthesis; 5-amino-6-(D-ribitylamino)uracil from GTP: step 2/4.</text>
</comment>
<evidence type="ECO:0000259" key="10">
    <source>
        <dbReference type="Pfam" id="PF00383"/>
    </source>
</evidence>
<organism evidence="12 13">
    <name type="scientific">Candidatus Haliotispira prima</name>
    <dbReference type="NCBI Taxonomy" id="3034016"/>
    <lineage>
        <taxon>Bacteria</taxon>
        <taxon>Pseudomonadati</taxon>
        <taxon>Spirochaetota</taxon>
        <taxon>Spirochaetia</taxon>
        <taxon>Spirochaetales</taxon>
        <taxon>Spirochaetaceae</taxon>
        <taxon>Candidatus Haliotispira</taxon>
    </lineage>
</organism>
<proteinExistence type="inferred from homology"/>
<keyword evidence="7" id="KW-0521">NADP</keyword>
<evidence type="ECO:0000256" key="3">
    <source>
        <dbReference type="ARBA" id="ARBA00005259"/>
    </source>
</evidence>
<dbReference type="PANTHER" id="PTHR38011">
    <property type="entry name" value="DIHYDROFOLATE REDUCTASE FAMILY PROTEIN (AFU_ORTHOLOGUE AFUA_8G06820)"/>
    <property type="match status" value="1"/>
</dbReference>
<feature type="region of interest" description="Disordered" evidence="9">
    <location>
        <begin position="67"/>
        <end position="90"/>
    </location>
</feature>
<dbReference type="SUPFAM" id="SSF53927">
    <property type="entry name" value="Cytidine deaminase-like"/>
    <property type="match status" value="1"/>
</dbReference>
<evidence type="ECO:0000256" key="8">
    <source>
        <dbReference type="ARBA" id="ARBA00023002"/>
    </source>
</evidence>
<evidence type="ECO:0000259" key="11">
    <source>
        <dbReference type="Pfam" id="PF01872"/>
    </source>
</evidence>
<dbReference type="PANTHER" id="PTHR38011:SF7">
    <property type="entry name" value="2,5-DIAMINO-6-RIBOSYLAMINO-4(3H)-PYRIMIDINONE 5'-PHOSPHATE REDUCTASE"/>
    <property type="match status" value="1"/>
</dbReference>
<dbReference type="RefSeq" id="WP_326926441.1">
    <property type="nucleotide sequence ID" value="NZ_CP123443.1"/>
</dbReference>
<keyword evidence="8" id="KW-0560">Oxidoreductase</keyword>
<dbReference type="Pfam" id="PF01872">
    <property type="entry name" value="RibD_C"/>
    <property type="match status" value="1"/>
</dbReference>
<protein>
    <recommendedName>
        <fullName evidence="6">Riboflavin biosynthesis protein RibD</fullName>
        <ecNumber evidence="5">3.5.4.26</ecNumber>
    </recommendedName>
</protein>
<comment type="function">
    <text evidence="1">Converts 2,5-diamino-6-(ribosylamino)-4(3h)-pyrimidinone 5'-phosphate into 5-amino-6-(ribosylamino)-2,4(1h,3h)-pyrimidinedione 5'-phosphate.</text>
</comment>
<evidence type="ECO:0000256" key="1">
    <source>
        <dbReference type="ARBA" id="ARBA00002151"/>
    </source>
</evidence>
<evidence type="ECO:0000256" key="4">
    <source>
        <dbReference type="ARBA" id="ARBA00007417"/>
    </source>
</evidence>
<dbReference type="Proteomes" id="UP001228690">
    <property type="component" value="Chromosome"/>
</dbReference>
<dbReference type="EC" id="3.5.4.26" evidence="5"/>
<gene>
    <name evidence="12" type="ORF">P0082_07205</name>
</gene>
<dbReference type="EMBL" id="CP123443">
    <property type="protein sequence ID" value="WGK68269.1"/>
    <property type="molecule type" value="Genomic_DNA"/>
</dbReference>
<keyword evidence="13" id="KW-1185">Reference proteome</keyword>
<evidence type="ECO:0000256" key="9">
    <source>
        <dbReference type="SAM" id="MobiDB-lite"/>
    </source>
</evidence>
<accession>A0ABY8ME61</accession>
<dbReference type="Pfam" id="PF00383">
    <property type="entry name" value="dCMP_cyt_deam_1"/>
    <property type="match status" value="1"/>
</dbReference>
<dbReference type="InterPro" id="IPR002125">
    <property type="entry name" value="CMP_dCMP_dom"/>
</dbReference>
<dbReference type="InterPro" id="IPR002734">
    <property type="entry name" value="RibDG_C"/>
</dbReference>